<dbReference type="PRINTS" id="PR00032">
    <property type="entry name" value="HTHARAC"/>
</dbReference>
<organism evidence="5 6">
    <name type="scientific">Xylanibacter brevis</name>
    <dbReference type="NCBI Taxonomy" id="83231"/>
    <lineage>
        <taxon>Bacteria</taxon>
        <taxon>Pseudomonadati</taxon>
        <taxon>Bacteroidota</taxon>
        <taxon>Bacteroidia</taxon>
        <taxon>Bacteroidales</taxon>
        <taxon>Prevotellaceae</taxon>
        <taxon>Xylanibacter</taxon>
    </lineage>
</organism>
<dbReference type="PANTHER" id="PTHR47893:SF1">
    <property type="entry name" value="REGULATORY PROTEIN PCHR"/>
    <property type="match status" value="1"/>
</dbReference>
<dbReference type="InterPro" id="IPR009057">
    <property type="entry name" value="Homeodomain-like_sf"/>
</dbReference>
<evidence type="ECO:0000259" key="4">
    <source>
        <dbReference type="PROSITE" id="PS01124"/>
    </source>
</evidence>
<keyword evidence="3" id="KW-0804">Transcription</keyword>
<dbReference type="SMART" id="SM00342">
    <property type="entry name" value="HTH_ARAC"/>
    <property type="match status" value="1"/>
</dbReference>
<keyword evidence="6" id="KW-1185">Reference proteome</keyword>
<dbReference type="EMBL" id="JADYTN010000007">
    <property type="protein sequence ID" value="MCF2563402.1"/>
    <property type="molecule type" value="Genomic_DNA"/>
</dbReference>
<dbReference type="SUPFAM" id="SSF46689">
    <property type="entry name" value="Homeodomain-like"/>
    <property type="match status" value="2"/>
</dbReference>
<dbReference type="InterPro" id="IPR018062">
    <property type="entry name" value="HTH_AraC-typ_CS"/>
</dbReference>
<dbReference type="Pfam" id="PF12833">
    <property type="entry name" value="HTH_18"/>
    <property type="match status" value="1"/>
</dbReference>
<dbReference type="RefSeq" id="WP_094447138.1">
    <property type="nucleotide sequence ID" value="NZ_JADYTN010000007.1"/>
</dbReference>
<evidence type="ECO:0000256" key="3">
    <source>
        <dbReference type="ARBA" id="ARBA00023163"/>
    </source>
</evidence>
<feature type="domain" description="HTH araC/xylS-type" evidence="4">
    <location>
        <begin position="11"/>
        <end position="109"/>
    </location>
</feature>
<protein>
    <submittedName>
        <fullName evidence="5">Helix-turn-helix transcriptional regulator</fullName>
    </submittedName>
</protein>
<accession>A0ABS9CGE9</accession>
<evidence type="ECO:0000313" key="5">
    <source>
        <dbReference type="EMBL" id="MCF2563402.1"/>
    </source>
</evidence>
<dbReference type="Gene3D" id="1.10.10.60">
    <property type="entry name" value="Homeodomain-like"/>
    <property type="match status" value="1"/>
</dbReference>
<gene>
    <name evidence="5" type="ORF">I6E12_04660</name>
</gene>
<sequence>MMTSTLQIQMDNARTFIHHNYQRMPSLHRLALLVGTNECTLKKCFKQSFGTTVFGYLFNLRMEMAVQLLCNTDEPVSTIGYQLGYEHQSHFCTAFKRKYGVSPSLFRDQQNKAVASA</sequence>
<name>A0ABS9CGE9_9BACT</name>
<dbReference type="InterPro" id="IPR020449">
    <property type="entry name" value="Tscrpt_reg_AraC-type_HTH"/>
</dbReference>
<dbReference type="Proteomes" id="UP001200470">
    <property type="component" value="Unassembled WGS sequence"/>
</dbReference>
<evidence type="ECO:0000256" key="1">
    <source>
        <dbReference type="ARBA" id="ARBA00023015"/>
    </source>
</evidence>
<dbReference type="InterPro" id="IPR053142">
    <property type="entry name" value="PchR_regulatory_protein"/>
</dbReference>
<keyword evidence="2" id="KW-0238">DNA-binding</keyword>
<reference evidence="5 6" key="1">
    <citation type="submission" date="2020-12" db="EMBL/GenBank/DDBJ databases">
        <title>Whole genome sequences of gut porcine anaerobes.</title>
        <authorList>
            <person name="Kubasova T."/>
            <person name="Jahodarova E."/>
            <person name="Rychlik I."/>
        </authorList>
    </citation>
    <scope>NUCLEOTIDE SEQUENCE [LARGE SCALE GENOMIC DNA]</scope>
    <source>
        <strain evidence="5 6">An925</strain>
    </source>
</reference>
<dbReference type="PROSITE" id="PS00041">
    <property type="entry name" value="HTH_ARAC_FAMILY_1"/>
    <property type="match status" value="1"/>
</dbReference>
<comment type="caution">
    <text evidence="5">The sequence shown here is derived from an EMBL/GenBank/DDBJ whole genome shotgun (WGS) entry which is preliminary data.</text>
</comment>
<keyword evidence="1" id="KW-0805">Transcription regulation</keyword>
<dbReference type="InterPro" id="IPR018060">
    <property type="entry name" value="HTH_AraC"/>
</dbReference>
<proteinExistence type="predicted"/>
<dbReference type="PROSITE" id="PS01124">
    <property type="entry name" value="HTH_ARAC_FAMILY_2"/>
    <property type="match status" value="1"/>
</dbReference>
<dbReference type="PANTHER" id="PTHR47893">
    <property type="entry name" value="REGULATORY PROTEIN PCHR"/>
    <property type="match status" value="1"/>
</dbReference>
<evidence type="ECO:0000313" key="6">
    <source>
        <dbReference type="Proteomes" id="UP001200470"/>
    </source>
</evidence>
<evidence type="ECO:0000256" key="2">
    <source>
        <dbReference type="ARBA" id="ARBA00023125"/>
    </source>
</evidence>